<accession>A0A0F8YU32</accession>
<name>A0A0F8YU32_9ZZZZ</name>
<dbReference type="EMBL" id="LAZR01055018">
    <property type="protein sequence ID" value="KKK77300.1"/>
    <property type="molecule type" value="Genomic_DNA"/>
</dbReference>
<evidence type="ECO:0000313" key="1">
    <source>
        <dbReference type="EMBL" id="KKK77300.1"/>
    </source>
</evidence>
<protein>
    <submittedName>
        <fullName evidence="1">Uncharacterized protein</fullName>
    </submittedName>
</protein>
<proteinExistence type="predicted"/>
<gene>
    <name evidence="1" type="ORF">LCGC14_2854970</name>
</gene>
<sequence>MEGTVINLNEDQKKVLSSIRRADRDLDVMFLKLSSKIEANHQHLWRTIWSIFPELYDYHVSINWKDWKIAVTHKMSEWEKETRSRRCEED</sequence>
<organism evidence="1">
    <name type="scientific">marine sediment metagenome</name>
    <dbReference type="NCBI Taxonomy" id="412755"/>
    <lineage>
        <taxon>unclassified sequences</taxon>
        <taxon>metagenomes</taxon>
        <taxon>ecological metagenomes</taxon>
    </lineage>
</organism>
<dbReference type="AlphaFoldDB" id="A0A0F8YU32"/>
<reference evidence="1" key="1">
    <citation type="journal article" date="2015" name="Nature">
        <title>Complex archaea that bridge the gap between prokaryotes and eukaryotes.</title>
        <authorList>
            <person name="Spang A."/>
            <person name="Saw J.H."/>
            <person name="Jorgensen S.L."/>
            <person name="Zaremba-Niedzwiedzka K."/>
            <person name="Martijn J."/>
            <person name="Lind A.E."/>
            <person name="van Eijk R."/>
            <person name="Schleper C."/>
            <person name="Guy L."/>
            <person name="Ettema T.J."/>
        </authorList>
    </citation>
    <scope>NUCLEOTIDE SEQUENCE</scope>
</reference>
<comment type="caution">
    <text evidence="1">The sequence shown here is derived from an EMBL/GenBank/DDBJ whole genome shotgun (WGS) entry which is preliminary data.</text>
</comment>